<feature type="domain" description="Hemerythrin-like" evidence="1">
    <location>
        <begin position="3"/>
        <end position="137"/>
    </location>
</feature>
<reference evidence="2 3" key="1">
    <citation type="submission" date="2015-09" db="EMBL/GenBank/DDBJ databases">
        <title>Genome sequence of Oxobacter pfennigii DSM 3222.</title>
        <authorList>
            <person name="Poehlein A."/>
            <person name="Bengelsdorf F.R."/>
            <person name="Schiel-Bengelsdorf B."/>
            <person name="Duerre P."/>
            <person name="Daniel R."/>
        </authorList>
    </citation>
    <scope>NUCLEOTIDE SEQUENCE [LARGE SCALE GENOMIC DNA]</scope>
    <source>
        <strain evidence="2 3">DSM 3222</strain>
    </source>
</reference>
<dbReference type="GO" id="GO:0005886">
    <property type="term" value="C:plasma membrane"/>
    <property type="evidence" value="ECO:0007669"/>
    <property type="project" value="TreeGrafter"/>
</dbReference>
<dbReference type="OrthoDB" id="9785474at2"/>
<dbReference type="Gene3D" id="1.20.120.520">
    <property type="entry name" value="nmb1532 protein domain like"/>
    <property type="match status" value="1"/>
</dbReference>
<dbReference type="STRING" id="36849.OXPF_40520"/>
<evidence type="ECO:0000259" key="1">
    <source>
        <dbReference type="Pfam" id="PF01814"/>
    </source>
</evidence>
<name>A0A0P8W486_9CLOT</name>
<comment type="caution">
    <text evidence="2">The sequence shown here is derived from an EMBL/GenBank/DDBJ whole genome shotgun (WGS) entry which is preliminary data.</text>
</comment>
<proteinExistence type="predicted"/>
<gene>
    <name evidence="2" type="ORF">OXPF_40520</name>
</gene>
<dbReference type="Proteomes" id="UP000050326">
    <property type="component" value="Unassembled WGS sequence"/>
</dbReference>
<sequence>MDAIDILINEHVYIKKVLSAIEDDCIKLSEGKDADPQFYRKVIEFVRGYADKYHHQKEEKKLFNILAEADDNLKRGPVMGMLLEHDLGRSYISSLEIAVEDYEKGDKSKKAYIIANALIYAEMLKKHIEKEDSNIYMLSRRIIDSETQKDLKNEFDEIEEDEANKKIREKYTAFADSLIKS</sequence>
<dbReference type="InterPro" id="IPR012312">
    <property type="entry name" value="Hemerythrin-like"/>
</dbReference>
<dbReference type="RefSeq" id="WP_054876996.1">
    <property type="nucleotide sequence ID" value="NZ_LKET01000068.1"/>
</dbReference>
<dbReference type="AlphaFoldDB" id="A0A0P8W486"/>
<keyword evidence="3" id="KW-1185">Reference proteome</keyword>
<protein>
    <recommendedName>
        <fullName evidence="1">Hemerythrin-like domain-containing protein</fullName>
    </recommendedName>
</protein>
<accession>A0A0P8W486</accession>
<dbReference type="PANTHER" id="PTHR39966:SF1">
    <property type="entry name" value="HEMERYTHRIN-LIKE DOMAIN-CONTAINING PROTEIN"/>
    <property type="match status" value="1"/>
</dbReference>
<evidence type="ECO:0000313" key="3">
    <source>
        <dbReference type="Proteomes" id="UP000050326"/>
    </source>
</evidence>
<evidence type="ECO:0000313" key="2">
    <source>
        <dbReference type="EMBL" id="KPU42267.1"/>
    </source>
</evidence>
<dbReference type="EMBL" id="LKET01000068">
    <property type="protein sequence ID" value="KPU42267.1"/>
    <property type="molecule type" value="Genomic_DNA"/>
</dbReference>
<dbReference type="Pfam" id="PF01814">
    <property type="entry name" value="Hemerythrin"/>
    <property type="match status" value="1"/>
</dbReference>
<dbReference type="PANTHER" id="PTHR39966">
    <property type="entry name" value="BLL2471 PROTEIN-RELATED"/>
    <property type="match status" value="1"/>
</dbReference>
<organism evidence="2 3">
    <name type="scientific">Oxobacter pfennigii</name>
    <dbReference type="NCBI Taxonomy" id="36849"/>
    <lineage>
        <taxon>Bacteria</taxon>
        <taxon>Bacillati</taxon>
        <taxon>Bacillota</taxon>
        <taxon>Clostridia</taxon>
        <taxon>Eubacteriales</taxon>
        <taxon>Clostridiaceae</taxon>
        <taxon>Oxobacter</taxon>
    </lineage>
</organism>